<gene>
    <name evidence="3" type="ORF">APUU_21249A</name>
</gene>
<dbReference type="AlphaFoldDB" id="A0A7R8AJN8"/>
<reference evidence="3" key="1">
    <citation type="submission" date="2021-01" db="EMBL/GenBank/DDBJ databases">
        <authorList>
            <consortium name="Aspergillus puulaauensis MK2 genome sequencing consortium"/>
            <person name="Kazuki M."/>
            <person name="Futagami T."/>
        </authorList>
    </citation>
    <scope>NUCLEOTIDE SEQUENCE</scope>
    <source>
        <strain evidence="3">MK2</strain>
    </source>
</reference>
<evidence type="ECO:0000313" key="4">
    <source>
        <dbReference type="Proteomes" id="UP000654913"/>
    </source>
</evidence>
<keyword evidence="2" id="KW-0472">Membrane</keyword>
<sequence>MTTPTSGPGEEKPIYNRLPPSPQLSYTSDGELDTPKHPVRVAVSPIPEKDAPEDQMASHNPQQPELEPLQPHSHPEPHSVPGPVPVPAAQPDYDPSIGAKPYSPFYRHATTPSAASAIARLKSQRKRTRSFGIASPIDDLENGSRPPWKRLSDDETRNMSTTNRESKLWAQKKRHFDCLSGLTKKQRMGVKIGIAVVVVGCMVAIALGITAAVGGGVWSGNHRSEQVH</sequence>
<feature type="transmembrane region" description="Helical" evidence="2">
    <location>
        <begin position="192"/>
        <end position="218"/>
    </location>
</feature>
<protein>
    <submittedName>
        <fullName evidence="3">Uncharacterized protein</fullName>
    </submittedName>
</protein>
<feature type="compositionally biased region" description="Pro residues" evidence="1">
    <location>
        <begin position="78"/>
        <end position="88"/>
    </location>
</feature>
<accession>A0A7R8AJN8</accession>
<name>A0A7R8AJN8_9EURO</name>
<organism evidence="3 4">
    <name type="scientific">Aspergillus puulaauensis</name>
    <dbReference type="NCBI Taxonomy" id="1220207"/>
    <lineage>
        <taxon>Eukaryota</taxon>
        <taxon>Fungi</taxon>
        <taxon>Dikarya</taxon>
        <taxon>Ascomycota</taxon>
        <taxon>Pezizomycotina</taxon>
        <taxon>Eurotiomycetes</taxon>
        <taxon>Eurotiomycetidae</taxon>
        <taxon>Eurotiales</taxon>
        <taxon>Aspergillaceae</taxon>
        <taxon>Aspergillus</taxon>
    </lineage>
</organism>
<feature type="compositionally biased region" description="Low complexity" evidence="1">
    <location>
        <begin position="61"/>
        <end position="72"/>
    </location>
</feature>
<evidence type="ECO:0000256" key="2">
    <source>
        <dbReference type="SAM" id="Phobius"/>
    </source>
</evidence>
<feature type="region of interest" description="Disordered" evidence="1">
    <location>
        <begin position="131"/>
        <end position="166"/>
    </location>
</feature>
<dbReference type="OrthoDB" id="5387214at2759"/>
<proteinExistence type="predicted"/>
<dbReference type="KEGG" id="apuu:APUU_21249A"/>
<evidence type="ECO:0000256" key="1">
    <source>
        <dbReference type="SAM" id="MobiDB-lite"/>
    </source>
</evidence>
<feature type="region of interest" description="Disordered" evidence="1">
    <location>
        <begin position="1"/>
        <end position="98"/>
    </location>
</feature>
<dbReference type="EMBL" id="AP024444">
    <property type="protein sequence ID" value="BCS20817.1"/>
    <property type="molecule type" value="Genomic_DNA"/>
</dbReference>
<reference evidence="3" key="2">
    <citation type="submission" date="2021-02" db="EMBL/GenBank/DDBJ databases">
        <title>Aspergillus puulaauensis MK2 genome sequence.</title>
        <authorList>
            <person name="Futagami T."/>
            <person name="Mori K."/>
            <person name="Kadooka C."/>
            <person name="Tanaka T."/>
        </authorList>
    </citation>
    <scope>NUCLEOTIDE SEQUENCE</scope>
    <source>
        <strain evidence="3">MK2</strain>
    </source>
</reference>
<evidence type="ECO:0000313" key="3">
    <source>
        <dbReference type="EMBL" id="BCS20817.1"/>
    </source>
</evidence>
<dbReference type="RefSeq" id="XP_041553011.1">
    <property type="nucleotide sequence ID" value="XM_041699980.1"/>
</dbReference>
<keyword evidence="2" id="KW-0812">Transmembrane</keyword>
<dbReference type="Proteomes" id="UP000654913">
    <property type="component" value="Chromosome 2"/>
</dbReference>
<dbReference type="GeneID" id="64970822"/>
<keyword evidence="2" id="KW-1133">Transmembrane helix</keyword>
<keyword evidence="4" id="KW-1185">Reference proteome</keyword>